<dbReference type="RefSeq" id="WP_087000583.1">
    <property type="nucleotide sequence ID" value="NZ_FUHW01000044.1"/>
</dbReference>
<accession>A0A1R4GTZ0</accession>
<reference evidence="2 3" key="1">
    <citation type="submission" date="2017-02" db="EMBL/GenBank/DDBJ databases">
        <authorList>
            <person name="Peterson S.W."/>
        </authorList>
    </citation>
    <scope>NUCLEOTIDE SEQUENCE [LARGE SCALE GENOMIC DNA]</scope>
    <source>
        <strain evidence="2 3">B Ar 00.02</strain>
    </source>
</reference>
<evidence type="ECO:0008006" key="4">
    <source>
        <dbReference type="Google" id="ProtNLM"/>
    </source>
</evidence>
<dbReference type="Proteomes" id="UP000195913">
    <property type="component" value="Unassembled WGS sequence"/>
</dbReference>
<keyword evidence="3" id="KW-1185">Reference proteome</keyword>
<gene>
    <name evidence="2" type="ORF">FM101_13795</name>
</gene>
<proteinExistence type="predicted"/>
<organism evidence="2 3">
    <name type="scientific">Arthrobacter rhombi</name>
    <dbReference type="NCBI Taxonomy" id="71253"/>
    <lineage>
        <taxon>Bacteria</taxon>
        <taxon>Bacillati</taxon>
        <taxon>Actinomycetota</taxon>
        <taxon>Actinomycetes</taxon>
        <taxon>Micrococcales</taxon>
        <taxon>Micrococcaceae</taxon>
        <taxon>Arthrobacter</taxon>
    </lineage>
</organism>
<dbReference type="Gene3D" id="1.10.287.700">
    <property type="entry name" value="Helix hairpin bin"/>
    <property type="match status" value="1"/>
</dbReference>
<evidence type="ECO:0000313" key="2">
    <source>
        <dbReference type="EMBL" id="SJM71760.1"/>
    </source>
</evidence>
<protein>
    <recommendedName>
        <fullName evidence="4">YtxH domain-containing protein</fullName>
    </recommendedName>
</protein>
<feature type="region of interest" description="Disordered" evidence="1">
    <location>
        <begin position="51"/>
        <end position="129"/>
    </location>
</feature>
<dbReference type="EMBL" id="FUHW01000044">
    <property type="protein sequence ID" value="SJM71760.1"/>
    <property type="molecule type" value="Genomic_DNA"/>
</dbReference>
<name>A0A1R4GTZ0_9MICC</name>
<feature type="compositionally biased region" description="Low complexity" evidence="1">
    <location>
        <begin position="58"/>
        <end position="71"/>
    </location>
</feature>
<evidence type="ECO:0000313" key="3">
    <source>
        <dbReference type="Proteomes" id="UP000195913"/>
    </source>
</evidence>
<sequence length="129" mass="13310">MRIFTFLAGAAVGYLVGARAGRERYDQIRDKAQDLWNDPRTQEKLNDVGSTIKEKAPDVGSAAASAAGTVADKVKETATNASHRAKSSDSDTPPHASDHVSDPSLGSAGGTSDWADEGGATPSGPSVVK</sequence>
<evidence type="ECO:0000256" key="1">
    <source>
        <dbReference type="SAM" id="MobiDB-lite"/>
    </source>
</evidence>
<dbReference type="AlphaFoldDB" id="A0A1R4GTZ0"/>